<protein>
    <submittedName>
        <fullName evidence="1">Uncharacterized protein</fullName>
    </submittedName>
</protein>
<dbReference type="Gene3D" id="3.90.470.20">
    <property type="entry name" value="4'-phosphopantetheinyl transferase domain"/>
    <property type="match status" value="1"/>
</dbReference>
<reference evidence="1 2" key="1">
    <citation type="submission" date="2011-11" db="EMBL/GenBank/DDBJ databases">
        <title>The Noncontiguous Finished sequence of Saccharomonospora cyanea NA-134.</title>
        <authorList>
            <consortium name="US DOE Joint Genome Institute"/>
            <person name="Lucas S."/>
            <person name="Han J."/>
            <person name="Lapidus A."/>
            <person name="Cheng J.-F."/>
            <person name="Goodwin L."/>
            <person name="Pitluck S."/>
            <person name="Peters L."/>
            <person name="Ovchinnikova G."/>
            <person name="Lu M."/>
            <person name="Detter J.C."/>
            <person name="Han C."/>
            <person name="Tapia R."/>
            <person name="Land M."/>
            <person name="Hauser L."/>
            <person name="Kyrpides N."/>
            <person name="Ivanova N."/>
            <person name="Pagani I."/>
            <person name="Brambilla E.-M."/>
            <person name="Klenk H.-P."/>
            <person name="Woyke T."/>
        </authorList>
    </citation>
    <scope>NUCLEOTIDE SEQUENCE [LARGE SCALE GENOMIC DNA]</scope>
    <source>
        <strain evidence="1 2">NA-134</strain>
    </source>
</reference>
<name>H5XHS6_9PSEU</name>
<dbReference type="STRING" id="882082.SaccyDRAFT_3961"/>
<dbReference type="eggNOG" id="COG0736">
    <property type="taxonomic scope" value="Bacteria"/>
</dbReference>
<dbReference type="EMBL" id="CM001440">
    <property type="protein sequence ID" value="EHR62785.1"/>
    <property type="molecule type" value="Genomic_DNA"/>
</dbReference>
<dbReference type="SUPFAM" id="SSF56214">
    <property type="entry name" value="4'-phosphopantetheinyl transferase"/>
    <property type="match status" value="1"/>
</dbReference>
<dbReference type="RefSeq" id="WP_005458759.1">
    <property type="nucleotide sequence ID" value="NZ_CM001440.1"/>
</dbReference>
<dbReference type="InterPro" id="IPR037143">
    <property type="entry name" value="4-PPantetheinyl_Trfase_dom_sf"/>
</dbReference>
<sequence>MRVPAVLFGVDVLDARRVAEALDRNGAVYARHVIAADERDLTEDRALATAVGVAVKESFVKAVGGRPPGFSWHDFAACEDTEVPGPAERLLTDALPSITAATDITLTERRTYVVRGASRDAALARLGATGHDGTSVVGAARWGRHHEVIVALAVLVTSAKESS</sequence>
<dbReference type="HOGENOM" id="CLU_1625875_0_0_11"/>
<dbReference type="Proteomes" id="UP000002791">
    <property type="component" value="Chromosome"/>
</dbReference>
<organism evidence="1 2">
    <name type="scientific">Saccharomonospora cyanea NA-134</name>
    <dbReference type="NCBI Taxonomy" id="882082"/>
    <lineage>
        <taxon>Bacteria</taxon>
        <taxon>Bacillati</taxon>
        <taxon>Actinomycetota</taxon>
        <taxon>Actinomycetes</taxon>
        <taxon>Pseudonocardiales</taxon>
        <taxon>Pseudonocardiaceae</taxon>
        <taxon>Saccharomonospora</taxon>
    </lineage>
</organism>
<accession>H5XHS6</accession>
<evidence type="ECO:0000313" key="1">
    <source>
        <dbReference type="EMBL" id="EHR62785.1"/>
    </source>
</evidence>
<dbReference type="GO" id="GO:0000287">
    <property type="term" value="F:magnesium ion binding"/>
    <property type="evidence" value="ECO:0007669"/>
    <property type="project" value="InterPro"/>
</dbReference>
<keyword evidence="2" id="KW-1185">Reference proteome</keyword>
<proteinExistence type="predicted"/>
<dbReference type="GO" id="GO:0008897">
    <property type="term" value="F:holo-[acyl-carrier-protein] synthase activity"/>
    <property type="evidence" value="ECO:0007669"/>
    <property type="project" value="InterPro"/>
</dbReference>
<gene>
    <name evidence="1" type="ORF">SaccyDRAFT_3961</name>
</gene>
<evidence type="ECO:0000313" key="2">
    <source>
        <dbReference type="Proteomes" id="UP000002791"/>
    </source>
</evidence>
<dbReference type="OrthoDB" id="3540163at2"/>
<dbReference type="AlphaFoldDB" id="H5XHS6"/>